<accession>A0A6B0T0C8</accession>
<dbReference type="InterPro" id="IPR058703">
    <property type="entry name" value="PIN-containing"/>
</dbReference>
<keyword evidence="2" id="KW-1185">Reference proteome</keyword>
<dbReference type="Proteomes" id="UP000437065">
    <property type="component" value="Unassembled WGS sequence"/>
</dbReference>
<dbReference type="EMBL" id="WUUS01000013">
    <property type="protein sequence ID" value="MXR43126.1"/>
    <property type="molecule type" value="Genomic_DNA"/>
</dbReference>
<dbReference type="AlphaFoldDB" id="A0A6B0T0C8"/>
<protein>
    <recommendedName>
        <fullName evidence="3">PIN domain-containing protein</fullName>
    </recommendedName>
</protein>
<evidence type="ECO:0008006" key="3">
    <source>
        <dbReference type="Google" id="ProtNLM"/>
    </source>
</evidence>
<dbReference type="Pfam" id="PF26425">
    <property type="entry name" value="PIN_halo"/>
    <property type="match status" value="1"/>
</dbReference>
<dbReference type="OrthoDB" id="198445at2157"/>
<dbReference type="RefSeq" id="WP_159670767.1">
    <property type="nucleotide sequence ID" value="NZ_WUUS01000013.1"/>
</dbReference>
<comment type="caution">
    <text evidence="1">The sequence shown here is derived from an EMBL/GenBank/DDBJ whole genome shotgun (WGS) entry which is preliminary data.</text>
</comment>
<sequence>MGRDTPLSGDQDVLVDANIFYAIGQPSNPQYQRFRTAVQHAGVVCKLPRRVIGELGGPETDRVRTALDEGWAEIIDTPSPTDGDAVAASDIARRTIANETDQAEHEVEKTDAILAGLAIQYVRDRSTTGVVVLTDDQPARKGIENAVRAQGYTDAITVYGLADIIGDDPGDSMRLI</sequence>
<evidence type="ECO:0000313" key="1">
    <source>
        <dbReference type="EMBL" id="MXR43126.1"/>
    </source>
</evidence>
<gene>
    <name evidence="1" type="ORF">GRX01_17495</name>
</gene>
<name>A0A6B0T0C8_9EURY</name>
<evidence type="ECO:0000313" key="2">
    <source>
        <dbReference type="Proteomes" id="UP000437065"/>
    </source>
</evidence>
<organism evidence="1 2">
    <name type="scientific">Halobaculum saliterrae</name>
    <dbReference type="NCBI Taxonomy" id="2073113"/>
    <lineage>
        <taxon>Archaea</taxon>
        <taxon>Methanobacteriati</taxon>
        <taxon>Methanobacteriota</taxon>
        <taxon>Stenosarchaea group</taxon>
        <taxon>Halobacteria</taxon>
        <taxon>Halobacteriales</taxon>
        <taxon>Haloferacaceae</taxon>
        <taxon>Halobaculum</taxon>
    </lineage>
</organism>
<reference evidence="1 2" key="1">
    <citation type="submission" date="2019-12" db="EMBL/GenBank/DDBJ databases">
        <title>Isolation and characterization of three novel carbon monoxide-oxidizing members of Halobacteria from salione crusts and soils.</title>
        <authorList>
            <person name="Myers M.R."/>
            <person name="King G.M."/>
        </authorList>
    </citation>
    <scope>NUCLEOTIDE SEQUENCE [LARGE SCALE GENOMIC DNA]</scope>
    <source>
        <strain evidence="1 2">WSA2</strain>
    </source>
</reference>
<proteinExistence type="predicted"/>